<evidence type="ECO:0000256" key="1">
    <source>
        <dbReference type="SAM" id="MobiDB-lite"/>
    </source>
</evidence>
<evidence type="ECO:0000313" key="6">
    <source>
        <dbReference type="Proteomes" id="UP001240984"/>
    </source>
</evidence>
<proteinExistence type="predicted"/>
<keyword evidence="2" id="KW-1133">Transmembrane helix</keyword>
<dbReference type="EMBL" id="JAUSRA010000001">
    <property type="protein sequence ID" value="MDP9797910.1"/>
    <property type="molecule type" value="Genomic_DNA"/>
</dbReference>
<keyword evidence="2" id="KW-0472">Membrane</keyword>
<evidence type="ECO:0000256" key="3">
    <source>
        <dbReference type="SAM" id="SignalP"/>
    </source>
</evidence>
<dbReference type="Gene3D" id="2.160.20.10">
    <property type="entry name" value="Single-stranded right-handed beta-helix, Pectin lyase-like"/>
    <property type="match status" value="1"/>
</dbReference>
<sequence length="598" mass="62697">MRYRMIAAVAAALIGAGTLGTPASADDSTTTTEAAERQAALVVGEDTRINAVRAVTGVARMKGGDWTKPYRLDTGDGYTLVLTQQKEPYTVADLLKLAPQTFVRQPDGSYLLTENIYLNLGAKLRLSNPGGLTLKLASSANGFVSIVSFGGDLMIDGSVQAPTKIMSWDPRTSTTDTLVDDGRAYIRAIGGQFSMTYASIEDLGFWSGRTGGLSLTGTDRPNTGGVEETKVSGNTARDKAKQERRNGTNIAPGAGDVYASPTGDLVAPDTRFDVPGLSYVSGSIDHATISGNAFGLFISSATGVNITDSTVEDSLEDGVVMHRFASSLVIEKVTSRNNGGDGFVLSRAAQQVRISDAVADHNGGNGITVNGLPLADDASASGQFVGAYGSNTVSNSEVSHNARYGIEVIGGINVDVQNNEVTGSEAGIVAREGADRVTITGNRVSGAVRHGIAIRDEVTAATVTGNIVTDVDNGVYVRDSSAEIRGNTVEEASNHGIAMVGAVEGSVVSHNVISGVGPSALDLSRADGDLTAEDNQSGAWYDTSSFWVKFRHYASPMTMLWTAIVLAIAFSAVMGARRRRIGFFHPYENTRSLREASA</sequence>
<evidence type="ECO:0000313" key="5">
    <source>
        <dbReference type="EMBL" id="MDP9797910.1"/>
    </source>
</evidence>
<feature type="chain" id="PRO_5047139077" description="Right handed beta helix domain-containing protein" evidence="3">
    <location>
        <begin position="26"/>
        <end position="598"/>
    </location>
</feature>
<comment type="caution">
    <text evidence="5">The sequence shown here is derived from an EMBL/GenBank/DDBJ whole genome shotgun (WGS) entry which is preliminary data.</text>
</comment>
<feature type="signal peptide" evidence="3">
    <location>
        <begin position="1"/>
        <end position="25"/>
    </location>
</feature>
<keyword evidence="3" id="KW-0732">Signal</keyword>
<gene>
    <name evidence="5" type="ORF">J2S43_006422</name>
</gene>
<evidence type="ECO:0000259" key="4">
    <source>
        <dbReference type="Pfam" id="PF13229"/>
    </source>
</evidence>
<feature type="compositionally biased region" description="Basic and acidic residues" evidence="1">
    <location>
        <begin position="236"/>
        <end position="246"/>
    </location>
</feature>
<feature type="domain" description="Right handed beta helix" evidence="4">
    <location>
        <begin position="281"/>
        <end position="370"/>
    </location>
</feature>
<keyword evidence="6" id="KW-1185">Reference proteome</keyword>
<dbReference type="Proteomes" id="UP001240984">
    <property type="component" value="Unassembled WGS sequence"/>
</dbReference>
<evidence type="ECO:0000256" key="2">
    <source>
        <dbReference type="SAM" id="Phobius"/>
    </source>
</evidence>
<dbReference type="RefSeq" id="WP_306835325.1">
    <property type="nucleotide sequence ID" value="NZ_JAUSRA010000001.1"/>
</dbReference>
<dbReference type="InterPro" id="IPR039448">
    <property type="entry name" value="Beta_helix"/>
</dbReference>
<protein>
    <recommendedName>
        <fullName evidence="4">Right handed beta helix domain-containing protein</fullName>
    </recommendedName>
</protein>
<keyword evidence="2" id="KW-0812">Transmembrane</keyword>
<reference evidence="5 6" key="1">
    <citation type="submission" date="2023-07" db="EMBL/GenBank/DDBJ databases">
        <title>Sequencing the genomes of 1000 actinobacteria strains.</title>
        <authorList>
            <person name="Klenk H.-P."/>
        </authorList>
    </citation>
    <scope>NUCLEOTIDE SEQUENCE [LARGE SCALE GENOMIC DNA]</scope>
    <source>
        <strain evidence="5 6">DSM 44710</strain>
    </source>
</reference>
<dbReference type="SUPFAM" id="SSF51126">
    <property type="entry name" value="Pectin lyase-like"/>
    <property type="match status" value="1"/>
</dbReference>
<dbReference type="SMART" id="SM00710">
    <property type="entry name" value="PbH1"/>
    <property type="match status" value="9"/>
</dbReference>
<feature type="region of interest" description="Disordered" evidence="1">
    <location>
        <begin position="216"/>
        <end position="255"/>
    </location>
</feature>
<dbReference type="Pfam" id="PF13229">
    <property type="entry name" value="Beta_helix"/>
    <property type="match status" value="2"/>
</dbReference>
<dbReference type="InterPro" id="IPR011050">
    <property type="entry name" value="Pectin_lyase_fold/virulence"/>
</dbReference>
<accession>A0ABT9N2V4</accession>
<dbReference type="InterPro" id="IPR012334">
    <property type="entry name" value="Pectin_lyas_fold"/>
</dbReference>
<name>A0ABT9N2V4_9ACTN</name>
<feature type="transmembrane region" description="Helical" evidence="2">
    <location>
        <begin position="558"/>
        <end position="576"/>
    </location>
</feature>
<organism evidence="5 6">
    <name type="scientific">Catenuloplanes nepalensis</name>
    <dbReference type="NCBI Taxonomy" id="587533"/>
    <lineage>
        <taxon>Bacteria</taxon>
        <taxon>Bacillati</taxon>
        <taxon>Actinomycetota</taxon>
        <taxon>Actinomycetes</taxon>
        <taxon>Micromonosporales</taxon>
        <taxon>Micromonosporaceae</taxon>
        <taxon>Catenuloplanes</taxon>
    </lineage>
</organism>
<dbReference type="InterPro" id="IPR006626">
    <property type="entry name" value="PbH1"/>
</dbReference>
<feature type="domain" description="Right handed beta helix" evidence="4">
    <location>
        <begin position="382"/>
        <end position="513"/>
    </location>
</feature>